<feature type="compositionally biased region" description="Polar residues" evidence="8">
    <location>
        <begin position="234"/>
        <end position="243"/>
    </location>
</feature>
<evidence type="ECO:0000256" key="7">
    <source>
        <dbReference type="ARBA" id="ARBA00023242"/>
    </source>
</evidence>
<dbReference type="GO" id="GO:0007059">
    <property type="term" value="P:chromosome segregation"/>
    <property type="evidence" value="ECO:0007669"/>
    <property type="project" value="UniProtKB-KW"/>
</dbReference>
<dbReference type="AlphaFoldDB" id="A0A443HVH8"/>
<dbReference type="Proteomes" id="UP000283841">
    <property type="component" value="Unassembled WGS sequence"/>
</dbReference>
<accession>A0A443HVH8</accession>
<comment type="caution">
    <text evidence="10">The sequence shown here is derived from an EMBL/GenBank/DDBJ whole genome shotgun (WGS) entry which is preliminary data.</text>
</comment>
<evidence type="ECO:0000256" key="8">
    <source>
        <dbReference type="SAM" id="MobiDB-lite"/>
    </source>
</evidence>
<evidence type="ECO:0000259" key="9">
    <source>
        <dbReference type="Pfam" id="PF03941"/>
    </source>
</evidence>
<feature type="compositionally biased region" description="Basic and acidic residues" evidence="8">
    <location>
        <begin position="854"/>
        <end position="902"/>
    </location>
</feature>
<feature type="compositionally biased region" description="Low complexity" evidence="8">
    <location>
        <begin position="802"/>
        <end position="814"/>
    </location>
</feature>
<evidence type="ECO:0000256" key="3">
    <source>
        <dbReference type="ARBA" id="ARBA00010042"/>
    </source>
</evidence>
<evidence type="ECO:0000256" key="6">
    <source>
        <dbReference type="ARBA" id="ARBA00023212"/>
    </source>
</evidence>
<feature type="compositionally biased region" description="Low complexity" evidence="8">
    <location>
        <begin position="1048"/>
        <end position="1057"/>
    </location>
</feature>
<feature type="compositionally biased region" description="Polar residues" evidence="8">
    <location>
        <begin position="380"/>
        <end position="392"/>
    </location>
</feature>
<feature type="compositionally biased region" description="Basic and acidic residues" evidence="8">
    <location>
        <begin position="630"/>
        <end position="693"/>
    </location>
</feature>
<dbReference type="Gene3D" id="6.10.250.2990">
    <property type="match status" value="1"/>
</dbReference>
<dbReference type="Pfam" id="PF03941">
    <property type="entry name" value="INCENP_ARK-bind"/>
    <property type="match status" value="1"/>
</dbReference>
<evidence type="ECO:0000313" key="11">
    <source>
        <dbReference type="Proteomes" id="UP000283841"/>
    </source>
</evidence>
<keyword evidence="6" id="KW-0206">Cytoskeleton</keyword>
<proteinExistence type="inferred from homology"/>
<feature type="compositionally biased region" description="Polar residues" evidence="8">
    <location>
        <begin position="764"/>
        <end position="774"/>
    </location>
</feature>
<comment type="subcellular location">
    <subcellularLocation>
        <location evidence="2">Cytoplasm</location>
        <location evidence="2">Cytoskeleton</location>
        <location evidence="2">Spindle</location>
    </subcellularLocation>
    <subcellularLocation>
        <location evidence="1">Nucleus</location>
    </subcellularLocation>
</comment>
<protein>
    <submittedName>
        <fullName evidence="10">Inner centromere protein</fullName>
    </submittedName>
</protein>
<evidence type="ECO:0000256" key="2">
    <source>
        <dbReference type="ARBA" id="ARBA00004186"/>
    </source>
</evidence>
<feature type="compositionally biased region" description="Pro residues" evidence="8">
    <location>
        <begin position="999"/>
        <end position="1008"/>
    </location>
</feature>
<gene>
    <name evidence="10" type="ORF">C8Q69DRAFT_527942</name>
</gene>
<dbReference type="RefSeq" id="XP_028485484.1">
    <property type="nucleotide sequence ID" value="XM_028633663.1"/>
</dbReference>
<dbReference type="InterPro" id="IPR005635">
    <property type="entry name" value="Inner_centromere_prot_ARK-bd"/>
</dbReference>
<dbReference type="GeneID" id="39602940"/>
<comment type="similarity">
    <text evidence="3">Belongs to the INCENP family.</text>
</comment>
<feature type="compositionally biased region" description="Polar residues" evidence="8">
    <location>
        <begin position="791"/>
        <end position="801"/>
    </location>
</feature>
<dbReference type="GO" id="GO:0005634">
    <property type="term" value="C:nucleus"/>
    <property type="evidence" value="ECO:0007669"/>
    <property type="project" value="UniProtKB-SubCell"/>
</dbReference>
<reference evidence="10 11" key="1">
    <citation type="journal article" date="2018" name="Front. Microbiol.">
        <title>Genomic and genetic insights into a cosmopolitan fungus, Paecilomyces variotii (Eurotiales).</title>
        <authorList>
            <person name="Urquhart A.S."/>
            <person name="Mondo S.J."/>
            <person name="Makela M.R."/>
            <person name="Hane J.K."/>
            <person name="Wiebenga A."/>
            <person name="He G."/>
            <person name="Mihaltcheva S."/>
            <person name="Pangilinan J."/>
            <person name="Lipzen A."/>
            <person name="Barry K."/>
            <person name="de Vries R.P."/>
            <person name="Grigoriev I.V."/>
            <person name="Idnurm A."/>
        </authorList>
    </citation>
    <scope>NUCLEOTIDE SEQUENCE [LARGE SCALE GENOMIC DNA]</scope>
    <source>
        <strain evidence="10 11">CBS 101075</strain>
    </source>
</reference>
<feature type="region of interest" description="Disordered" evidence="8">
    <location>
        <begin position="160"/>
        <end position="396"/>
    </location>
</feature>
<dbReference type="VEuPathDB" id="FungiDB:C8Q69DRAFT_527942"/>
<name>A0A443HVH8_BYSSP</name>
<feature type="compositionally biased region" description="Polar residues" evidence="8">
    <location>
        <begin position="520"/>
        <end position="530"/>
    </location>
</feature>
<evidence type="ECO:0000256" key="4">
    <source>
        <dbReference type="ARBA" id="ARBA00022490"/>
    </source>
</evidence>
<feature type="compositionally biased region" description="Polar residues" evidence="8">
    <location>
        <begin position="429"/>
        <end position="442"/>
    </location>
</feature>
<feature type="compositionally biased region" description="Acidic residues" evidence="8">
    <location>
        <begin position="1120"/>
        <end position="1129"/>
    </location>
</feature>
<dbReference type="STRING" id="264951.A0A443HVH8"/>
<feature type="domain" description="Inner centromere protein ARK-binding" evidence="9">
    <location>
        <begin position="1117"/>
        <end position="1171"/>
    </location>
</feature>
<keyword evidence="4" id="KW-0963">Cytoplasm</keyword>
<dbReference type="PANTHER" id="PTHR13142:SF1">
    <property type="entry name" value="INNER CENTROMERE PROTEIN"/>
    <property type="match status" value="1"/>
</dbReference>
<feature type="compositionally biased region" description="Basic and acidic residues" evidence="8">
    <location>
        <begin position="725"/>
        <end position="739"/>
    </location>
</feature>
<keyword evidence="5" id="KW-0159">Chromosome partition</keyword>
<feature type="compositionally biased region" description="Polar residues" evidence="8">
    <location>
        <begin position="539"/>
        <end position="558"/>
    </location>
</feature>
<organism evidence="10 11">
    <name type="scientific">Byssochlamys spectabilis</name>
    <name type="common">Paecilomyces variotii</name>
    <dbReference type="NCBI Taxonomy" id="264951"/>
    <lineage>
        <taxon>Eukaryota</taxon>
        <taxon>Fungi</taxon>
        <taxon>Dikarya</taxon>
        <taxon>Ascomycota</taxon>
        <taxon>Pezizomycotina</taxon>
        <taxon>Eurotiomycetes</taxon>
        <taxon>Eurotiomycetidae</taxon>
        <taxon>Eurotiales</taxon>
        <taxon>Thermoascaceae</taxon>
        <taxon>Paecilomyces</taxon>
    </lineage>
</organism>
<feature type="compositionally biased region" description="Basic and acidic residues" evidence="8">
    <location>
        <begin position="822"/>
        <end position="847"/>
    </location>
</feature>
<sequence length="1220" mass="134564">MVAGARAQRPVGSTAWVAAEKENIAQLVNQEMEEIEYPVRHELEWLNEHMAEVFSSNQFNVTEIFKTPGKMRGKTPRTARKRNVEQARVPLSDIFSSANQPPRASPFNQAIAKLAVNKDAEKSSQPQYPDLRQNMNSFPKYNTDSGYHGMADEDEMVLPGMQQDSQPSTQPIDEEPTLIAHDAPSPVDRRTTEGSFHSAQENVLARGETLEPMNIGTSTPKKKVEVQVPEMSRESTPVQSSVRSPEKNAAPSVHESQPAEKESNDDMELDNQFDDIGSPSDGSTPERPLMRKSSLTFASLPAREPLMTKKSMGGARISRTSHVDLAKMNTAGRPSYFGRQTGPARNTQAVPEQRDEKLQEDKMDIDDEKELHPEDLEVDTQASKLHTKSSTQRLHEKISMLGKLQPSRPTKSIPAVSALAGSQVAYPDLSNTKQEPSTQRSGVTPAPEPADAEDDEWIKPLASSHKTKIPKSNTADVMENVAGHETVGNMEKAESRTAQKTADSPEKSSPMAVQSKHGKTASTSVFSSPQRYDFKNGLHQKSASASNLDAESTTPSTSPRRHDGPLSASKSKLQSIMKTAKGLFTSSAGVSAAAKMETLSPTASRTRPGTQHGAVEKDHSRPASPSPPRYEGRRTRSSTEREEKRKQKEREDRQRVEEETEKAREQERQKVAQHKASLERAERERREASEPEPVKSSPKKAPQLQKQAVREPEPSASHAQQAPRPADRRPVRPTRETAPKPKPQPVSIRVGSALSRQIPLASASFASQIPEPSQTATTPAAASKQPGLSKKASNTSLYTTASTGSFKSSVSSQSQRKAQLAADRKREQEEREARRKEEQKREQERKRAAQQQQEEARRQEMRNRAEAERREREQSVADDPKKSAQKQAIEKRRLENTRKLERQGSQQPTAASELNSILQQEKGASQASQRSDLGTNRPASRLGSAQPFGRSINQPAPNPAKPPKRALEEEAHSRATAPKPSTAYQAESKRRKTEDEHNPLPPVRPTMAPPIRQSSIRKEASKSQIFPHGYPTAPPPAAHHQASLYKNAPAAAHAQHAGPSRPGHPLDMSKYTSGKIPFADAPNQGSSSQKTPGHGVQKAPARPSPKYPSGESIHLPEIATDSEEEDSDAEIMPVPKWAQPDELRALLIEQEGKEADMIFGPIAPFSLEETFKADKKIKKFRDRTSSANWAGPDGLTQEEVRKDLAERQRLRLNGGWTFAP</sequence>
<keyword evidence="7" id="KW-0539">Nucleus</keyword>
<feature type="region of interest" description="Disordered" evidence="8">
    <location>
        <begin position="424"/>
        <end position="1136"/>
    </location>
</feature>
<dbReference type="GO" id="GO:0005819">
    <property type="term" value="C:spindle"/>
    <property type="evidence" value="ECO:0007669"/>
    <property type="project" value="UniProtKB-SubCell"/>
</dbReference>
<evidence type="ECO:0000256" key="1">
    <source>
        <dbReference type="ARBA" id="ARBA00004123"/>
    </source>
</evidence>
<feature type="compositionally biased region" description="Polar residues" evidence="8">
    <location>
        <begin position="568"/>
        <end position="577"/>
    </location>
</feature>
<dbReference type="EMBL" id="RCNU01000005">
    <property type="protein sequence ID" value="RWQ95839.1"/>
    <property type="molecule type" value="Genomic_DNA"/>
</dbReference>
<dbReference type="PANTHER" id="PTHR13142">
    <property type="entry name" value="INNER CENTROMERE PROTEIN"/>
    <property type="match status" value="1"/>
</dbReference>
<feature type="compositionally biased region" description="Polar residues" evidence="8">
    <location>
        <begin position="599"/>
        <end position="609"/>
    </location>
</feature>
<evidence type="ECO:0000256" key="5">
    <source>
        <dbReference type="ARBA" id="ARBA00022829"/>
    </source>
</evidence>
<evidence type="ECO:0000313" key="10">
    <source>
        <dbReference type="EMBL" id="RWQ95839.1"/>
    </source>
</evidence>
<feature type="compositionally biased region" description="Polar residues" evidence="8">
    <location>
        <begin position="162"/>
        <end position="171"/>
    </location>
</feature>
<feature type="compositionally biased region" description="Polar residues" evidence="8">
    <location>
        <begin position="903"/>
        <end position="938"/>
    </location>
</feature>
<keyword evidence="11" id="KW-1185">Reference proteome</keyword>
<feature type="compositionally biased region" description="Basic and acidic residues" evidence="8">
    <location>
        <begin position="352"/>
        <end position="362"/>
    </location>
</feature>